<sequence>MNTFKYLILLLSFIVMSSGSYAQNENLTKKIYAFVTRMGEQKQLDSMKSIYTQMQKTYPEQDHKDLHYIYSIAKGNLALAMIKANDPMANQMIGAIPEGQMRRNYLGSIINQLLKSGKMTQAEKLLKDALAPGKKDSANYYTYSYNYADLLYQLKRYKEALQWITPVKEIVGLKSKNQKTLYGFILYKNKKYDESIEVLSSMVKEGMANDEAKQVLREAWIASGNKIENFDLFLTGLLKNLNTDRIEYMKGHEVNYDAPDFKLVNLEGKEVTLSSLRNKVVMLDFWATWCGPCVGAFPAMQKAVDKYKNNKNVEFLFINSWETESDMLKRKQKVKEFLADKPYSFNVLLDPNPGTKQSDYLVISKYKVKGIPAKFIIDKDGKVRYALTGFNGGDDATVEEISIAIDNLLK</sequence>
<gene>
    <name evidence="1" type="ORF">J2X78_004112</name>
</gene>
<dbReference type="Proteomes" id="UP001246858">
    <property type="component" value="Unassembled WGS sequence"/>
</dbReference>
<keyword evidence="2" id="KW-1185">Reference proteome</keyword>
<protein>
    <submittedName>
        <fullName evidence="1">Thiol-disulfide isomerase/thioredoxin</fullName>
    </submittedName>
</protein>
<evidence type="ECO:0000313" key="2">
    <source>
        <dbReference type="Proteomes" id="UP001246858"/>
    </source>
</evidence>
<evidence type="ECO:0000313" key="1">
    <source>
        <dbReference type="EMBL" id="MDR6785527.1"/>
    </source>
</evidence>
<name>A0ACC6L2C9_9SPHI</name>
<comment type="caution">
    <text evidence="1">The sequence shown here is derived from an EMBL/GenBank/DDBJ whole genome shotgun (WGS) entry which is preliminary data.</text>
</comment>
<proteinExistence type="predicted"/>
<dbReference type="EMBL" id="JAVDTF010000004">
    <property type="protein sequence ID" value="MDR6785527.1"/>
    <property type="molecule type" value="Genomic_DNA"/>
</dbReference>
<keyword evidence="1" id="KW-0413">Isomerase</keyword>
<reference evidence="1" key="1">
    <citation type="submission" date="2023-07" db="EMBL/GenBank/DDBJ databases">
        <title>Sorghum-associated microbial communities from plants grown in Nebraska, USA.</title>
        <authorList>
            <person name="Schachtman D."/>
        </authorList>
    </citation>
    <scope>NUCLEOTIDE SEQUENCE</scope>
    <source>
        <strain evidence="1">2697</strain>
    </source>
</reference>
<accession>A0ACC6L2C9</accession>
<organism evidence="1 2">
    <name type="scientific">Pedobacter africanus</name>
    <dbReference type="NCBI Taxonomy" id="151894"/>
    <lineage>
        <taxon>Bacteria</taxon>
        <taxon>Pseudomonadati</taxon>
        <taxon>Bacteroidota</taxon>
        <taxon>Sphingobacteriia</taxon>
        <taxon>Sphingobacteriales</taxon>
        <taxon>Sphingobacteriaceae</taxon>
        <taxon>Pedobacter</taxon>
    </lineage>
</organism>